<evidence type="ECO:0000313" key="2">
    <source>
        <dbReference type="EMBL" id="RED63988.1"/>
    </source>
</evidence>
<name>A0A3D9IQS5_9BACL</name>
<proteinExistence type="predicted"/>
<sequence length="63" mass="7075">MTESESNLKQETQAISHENQFLDPPIKPHDRSDDPEVESDTTDGAMLGNVEKLADGYRIRDSD</sequence>
<gene>
    <name evidence="2" type="ORF">DFP95_103229</name>
</gene>
<dbReference type="Proteomes" id="UP000256869">
    <property type="component" value="Unassembled WGS sequence"/>
</dbReference>
<feature type="region of interest" description="Disordered" evidence="1">
    <location>
        <begin position="1"/>
        <end position="63"/>
    </location>
</feature>
<dbReference type="RefSeq" id="WP_115992088.1">
    <property type="nucleotide sequence ID" value="NZ_QRDY01000003.1"/>
</dbReference>
<feature type="compositionally biased region" description="Polar residues" evidence="1">
    <location>
        <begin position="1"/>
        <end position="19"/>
    </location>
</feature>
<organism evidence="2 3">
    <name type="scientific">Cohnella lupini</name>
    <dbReference type="NCBI Taxonomy" id="1294267"/>
    <lineage>
        <taxon>Bacteria</taxon>
        <taxon>Bacillati</taxon>
        <taxon>Bacillota</taxon>
        <taxon>Bacilli</taxon>
        <taxon>Bacillales</taxon>
        <taxon>Paenibacillaceae</taxon>
        <taxon>Cohnella</taxon>
    </lineage>
</organism>
<protein>
    <submittedName>
        <fullName evidence="2">Uncharacterized protein</fullName>
    </submittedName>
</protein>
<dbReference type="OrthoDB" id="9913169at2"/>
<feature type="compositionally biased region" description="Basic and acidic residues" evidence="1">
    <location>
        <begin position="52"/>
        <end position="63"/>
    </location>
</feature>
<accession>A0A3D9IQS5</accession>
<dbReference type="AlphaFoldDB" id="A0A3D9IQS5"/>
<keyword evidence="3" id="KW-1185">Reference proteome</keyword>
<reference evidence="2 3" key="1">
    <citation type="submission" date="2018-07" db="EMBL/GenBank/DDBJ databases">
        <title>Genomic Encyclopedia of Type Strains, Phase III (KMG-III): the genomes of soil and plant-associated and newly described type strains.</title>
        <authorList>
            <person name="Whitman W."/>
        </authorList>
    </citation>
    <scope>NUCLEOTIDE SEQUENCE [LARGE SCALE GENOMIC DNA]</scope>
    <source>
        <strain evidence="2 3">CECT 8236</strain>
    </source>
</reference>
<evidence type="ECO:0000256" key="1">
    <source>
        <dbReference type="SAM" id="MobiDB-lite"/>
    </source>
</evidence>
<dbReference type="EMBL" id="QRDY01000003">
    <property type="protein sequence ID" value="RED63988.1"/>
    <property type="molecule type" value="Genomic_DNA"/>
</dbReference>
<evidence type="ECO:0000313" key="3">
    <source>
        <dbReference type="Proteomes" id="UP000256869"/>
    </source>
</evidence>
<comment type="caution">
    <text evidence="2">The sequence shown here is derived from an EMBL/GenBank/DDBJ whole genome shotgun (WGS) entry which is preliminary data.</text>
</comment>